<dbReference type="InterPro" id="IPR011009">
    <property type="entry name" value="Kinase-like_dom_sf"/>
</dbReference>
<dbReference type="AlphaFoldDB" id="A0AA35XKG3"/>
<protein>
    <recommendedName>
        <fullName evidence="2">cGMP-dependent protein kinase</fullName>
        <ecNumber evidence="2">2.7.11.12</ecNumber>
    </recommendedName>
</protein>
<dbReference type="InterPro" id="IPR000961">
    <property type="entry name" value="AGC-kinase_C"/>
</dbReference>
<feature type="domain" description="Protein kinase" evidence="12">
    <location>
        <begin position="1"/>
        <end position="207"/>
    </location>
</feature>
<evidence type="ECO:0000313" key="14">
    <source>
        <dbReference type="EMBL" id="CAI8054342.1"/>
    </source>
</evidence>
<keyword evidence="8" id="KW-0067">ATP-binding</keyword>
<keyword evidence="3" id="KW-0723">Serine/threonine-protein kinase</keyword>
<evidence type="ECO:0000256" key="7">
    <source>
        <dbReference type="ARBA" id="ARBA00022777"/>
    </source>
</evidence>
<sequence length="271" mass="31277">MMQSRCAFITRLYRTFRCSKYMYMMLEVCLGGELWTILRDRNYFDDNITRFCTACVVEAFDYLHSRDIVYRDLKPENLLLDSKGFVKLVDFGFAKAIGPGRKTWTFCGTPEYVAPEIILNRGHDLSADYWSLGILMFELLTGSPPFCGADPMRTYNIILKGIDAIEFPKRISKWAQNLIKKLCRDSPAERLGYLRGGLRDIKCHRWFEGFDWIGLQKQKLIPPIIPTVRSAIDTSNFDHFPASQDETPPDDLSGWDAEFGTVEPTPCWLNH</sequence>
<dbReference type="CDD" id="cd05572">
    <property type="entry name" value="STKc_cGK"/>
    <property type="match status" value="1"/>
</dbReference>
<dbReference type="SMART" id="SM00133">
    <property type="entry name" value="S_TK_X"/>
    <property type="match status" value="1"/>
</dbReference>
<dbReference type="Gene3D" id="1.10.510.10">
    <property type="entry name" value="Transferase(Phosphotransferase) domain 1"/>
    <property type="match status" value="1"/>
</dbReference>
<keyword evidence="9" id="KW-0142">cGMP-binding</keyword>
<dbReference type="PROSITE" id="PS00108">
    <property type="entry name" value="PROTEIN_KINASE_ST"/>
    <property type="match status" value="1"/>
</dbReference>
<comment type="catalytic activity">
    <reaction evidence="11">
        <text>L-seryl-[protein] + ATP = O-phospho-L-seryl-[protein] + ADP + H(+)</text>
        <dbReference type="Rhea" id="RHEA:17989"/>
        <dbReference type="Rhea" id="RHEA-COMP:9863"/>
        <dbReference type="Rhea" id="RHEA-COMP:11604"/>
        <dbReference type="ChEBI" id="CHEBI:15378"/>
        <dbReference type="ChEBI" id="CHEBI:29999"/>
        <dbReference type="ChEBI" id="CHEBI:30616"/>
        <dbReference type="ChEBI" id="CHEBI:83421"/>
        <dbReference type="ChEBI" id="CHEBI:456216"/>
        <dbReference type="EC" id="2.7.11.12"/>
    </reaction>
</comment>
<keyword evidence="15" id="KW-1185">Reference proteome</keyword>
<dbReference type="GO" id="GO:0004692">
    <property type="term" value="F:cGMP-dependent protein kinase activity"/>
    <property type="evidence" value="ECO:0007669"/>
    <property type="project" value="UniProtKB-EC"/>
</dbReference>
<dbReference type="SUPFAM" id="SSF56112">
    <property type="entry name" value="Protein kinase-like (PK-like)"/>
    <property type="match status" value="1"/>
</dbReference>
<dbReference type="FunFam" id="1.10.510.10:FF:000096">
    <property type="entry name" value="cGMP-dependent protein kinase"/>
    <property type="match status" value="1"/>
</dbReference>
<evidence type="ECO:0000259" key="13">
    <source>
        <dbReference type="PROSITE" id="PS51285"/>
    </source>
</evidence>
<dbReference type="PROSITE" id="PS50011">
    <property type="entry name" value="PROTEIN_KINASE_DOM"/>
    <property type="match status" value="1"/>
</dbReference>
<dbReference type="GO" id="GO:0030553">
    <property type="term" value="F:cGMP binding"/>
    <property type="evidence" value="ECO:0007669"/>
    <property type="project" value="UniProtKB-KW"/>
</dbReference>
<reference evidence="14" key="1">
    <citation type="submission" date="2023-03" db="EMBL/GenBank/DDBJ databases">
        <authorList>
            <person name="Steffen K."/>
            <person name="Cardenas P."/>
        </authorList>
    </citation>
    <scope>NUCLEOTIDE SEQUENCE</scope>
</reference>
<evidence type="ECO:0000256" key="9">
    <source>
        <dbReference type="ARBA" id="ARBA00022992"/>
    </source>
</evidence>
<dbReference type="InterPro" id="IPR008271">
    <property type="entry name" value="Ser/Thr_kinase_AS"/>
</dbReference>
<dbReference type="InterPro" id="IPR035014">
    <property type="entry name" value="STKc_cGK"/>
</dbReference>
<keyword evidence="6" id="KW-0547">Nucleotide-binding</keyword>
<dbReference type="Proteomes" id="UP001174909">
    <property type="component" value="Unassembled WGS sequence"/>
</dbReference>
<dbReference type="EC" id="2.7.11.12" evidence="2"/>
<accession>A0AA35XKG3</accession>
<dbReference type="PANTHER" id="PTHR24353">
    <property type="entry name" value="CYCLIC NUCLEOTIDE-DEPENDENT PROTEIN KINASE"/>
    <property type="match status" value="1"/>
</dbReference>
<evidence type="ECO:0000313" key="15">
    <source>
        <dbReference type="Proteomes" id="UP001174909"/>
    </source>
</evidence>
<evidence type="ECO:0000256" key="1">
    <source>
        <dbReference type="ARBA" id="ARBA00006352"/>
    </source>
</evidence>
<dbReference type="SMART" id="SM00220">
    <property type="entry name" value="S_TKc"/>
    <property type="match status" value="1"/>
</dbReference>
<dbReference type="Gene3D" id="3.30.200.20">
    <property type="entry name" value="Phosphorylase Kinase, domain 1"/>
    <property type="match status" value="1"/>
</dbReference>
<dbReference type="PROSITE" id="PS51285">
    <property type="entry name" value="AGC_KINASE_CTER"/>
    <property type="match status" value="1"/>
</dbReference>
<evidence type="ECO:0000259" key="12">
    <source>
        <dbReference type="PROSITE" id="PS50011"/>
    </source>
</evidence>
<comment type="caution">
    <text evidence="14">The sequence shown here is derived from an EMBL/GenBank/DDBJ whole genome shotgun (WGS) entry which is preliminary data.</text>
</comment>
<organism evidence="14 15">
    <name type="scientific">Geodia barretti</name>
    <name type="common">Barrett's horny sponge</name>
    <dbReference type="NCBI Taxonomy" id="519541"/>
    <lineage>
        <taxon>Eukaryota</taxon>
        <taxon>Metazoa</taxon>
        <taxon>Porifera</taxon>
        <taxon>Demospongiae</taxon>
        <taxon>Heteroscleromorpha</taxon>
        <taxon>Tetractinellida</taxon>
        <taxon>Astrophorina</taxon>
        <taxon>Geodiidae</taxon>
        <taxon>Geodia</taxon>
    </lineage>
</organism>
<evidence type="ECO:0000256" key="4">
    <source>
        <dbReference type="ARBA" id="ARBA00022535"/>
    </source>
</evidence>
<name>A0AA35XKG3_GEOBA</name>
<feature type="domain" description="AGC-kinase C-terminal" evidence="13">
    <location>
        <begin position="208"/>
        <end position="271"/>
    </location>
</feature>
<evidence type="ECO:0000256" key="5">
    <source>
        <dbReference type="ARBA" id="ARBA00022679"/>
    </source>
</evidence>
<evidence type="ECO:0000256" key="3">
    <source>
        <dbReference type="ARBA" id="ARBA00022527"/>
    </source>
</evidence>
<evidence type="ECO:0000256" key="2">
    <source>
        <dbReference type="ARBA" id="ARBA00012428"/>
    </source>
</evidence>
<evidence type="ECO:0000256" key="6">
    <source>
        <dbReference type="ARBA" id="ARBA00022741"/>
    </source>
</evidence>
<gene>
    <name evidence="14" type="ORF">GBAR_LOCUS29668</name>
</gene>
<keyword evidence="7 14" id="KW-0418">Kinase</keyword>
<evidence type="ECO:0000256" key="10">
    <source>
        <dbReference type="ARBA" id="ARBA00047298"/>
    </source>
</evidence>
<comment type="catalytic activity">
    <reaction evidence="10">
        <text>L-threonyl-[protein] + ATP = O-phospho-L-threonyl-[protein] + ADP + H(+)</text>
        <dbReference type="Rhea" id="RHEA:46608"/>
        <dbReference type="Rhea" id="RHEA-COMP:11060"/>
        <dbReference type="Rhea" id="RHEA-COMP:11605"/>
        <dbReference type="ChEBI" id="CHEBI:15378"/>
        <dbReference type="ChEBI" id="CHEBI:30013"/>
        <dbReference type="ChEBI" id="CHEBI:30616"/>
        <dbReference type="ChEBI" id="CHEBI:61977"/>
        <dbReference type="ChEBI" id="CHEBI:456216"/>
        <dbReference type="EC" id="2.7.11.12"/>
    </reaction>
</comment>
<proteinExistence type="inferred from homology"/>
<evidence type="ECO:0000256" key="11">
    <source>
        <dbReference type="ARBA" id="ARBA00047462"/>
    </source>
</evidence>
<keyword evidence="4" id="KW-0140">cGMP</keyword>
<keyword evidence="5" id="KW-0808">Transferase</keyword>
<dbReference type="EMBL" id="CASHTH010004168">
    <property type="protein sequence ID" value="CAI8054342.1"/>
    <property type="molecule type" value="Genomic_DNA"/>
</dbReference>
<evidence type="ECO:0000256" key="8">
    <source>
        <dbReference type="ARBA" id="ARBA00022840"/>
    </source>
</evidence>
<dbReference type="InterPro" id="IPR000719">
    <property type="entry name" value="Prot_kinase_dom"/>
</dbReference>
<dbReference type="Pfam" id="PF00069">
    <property type="entry name" value="Pkinase"/>
    <property type="match status" value="1"/>
</dbReference>
<dbReference type="GO" id="GO:0005524">
    <property type="term" value="F:ATP binding"/>
    <property type="evidence" value="ECO:0007669"/>
    <property type="project" value="UniProtKB-KW"/>
</dbReference>
<comment type="similarity">
    <text evidence="1">Belongs to the protein kinase superfamily. AGC Ser/Thr protein kinase family. cGMP subfamily.</text>
</comment>
<dbReference type="PANTHER" id="PTHR24353:SF111">
    <property type="match status" value="1"/>
</dbReference>